<evidence type="ECO:0000256" key="1">
    <source>
        <dbReference type="ARBA" id="ARBA00010838"/>
    </source>
</evidence>
<keyword evidence="6" id="KW-1185">Reference proteome</keyword>
<dbReference type="AlphaFoldDB" id="V4LZ66"/>
<keyword evidence="2" id="KW-0378">Hydrolase</keyword>
<name>V4LZ66_EUTSA</name>
<dbReference type="Proteomes" id="UP000030689">
    <property type="component" value="Unassembled WGS sequence"/>
</dbReference>
<evidence type="ECO:0000313" key="6">
    <source>
        <dbReference type="Proteomes" id="UP000030689"/>
    </source>
</evidence>
<gene>
    <name evidence="5" type="ORF">EUTSA_v10020507mg</name>
</gene>
<feature type="chain" id="PRO_5004722130" description="Thioglucosidase" evidence="4">
    <location>
        <begin position="25"/>
        <end position="355"/>
    </location>
</feature>
<proteinExistence type="inferred from homology"/>
<dbReference type="EMBL" id="KI517408">
    <property type="protein sequence ID" value="ESQ49149.1"/>
    <property type="molecule type" value="Genomic_DNA"/>
</dbReference>
<dbReference type="InterPro" id="IPR001360">
    <property type="entry name" value="Glyco_hydro_1"/>
</dbReference>
<dbReference type="Pfam" id="PF00232">
    <property type="entry name" value="Glyco_hydro_1"/>
    <property type="match status" value="2"/>
</dbReference>
<dbReference type="Gramene" id="ESQ49149">
    <property type="protein sequence ID" value="ESQ49149"/>
    <property type="gene ID" value="EUTSA_v10020507mg"/>
</dbReference>
<sequence length="355" mass="40496">MALQKFPLMGLLMLLTIIVSPATADGPVCPPTTKLSRASFPEGFLFGTATAAYQVEGAVNETCRGPALWDIYCKRYPCITPFVTVYHWDTPQDLEDEYGGFLSERIVKDFREYANFVFQEYGGKVKHWITFNEPWVFSHAGYDVGKKAPGRCSKYVKEECQEGRSGYEAYLVTHNLLNSHAEAVEAFRQCEKVYHILYNNNLSSFGTKHLFVLCYVNGQCKGGKIGIAHSPAWFEPHDLADSQDGASINRALDFILGWHLDTTTYGDYPQIMKDIVGHRLPKFTDQQKAKLKNSADFVGLNYYTSVFSNHLEKPDYSKPRWMQDSLINWECFRSLLKYIKDKYANPEIMIMENGN</sequence>
<dbReference type="GO" id="GO:0005975">
    <property type="term" value="P:carbohydrate metabolic process"/>
    <property type="evidence" value="ECO:0007669"/>
    <property type="project" value="InterPro"/>
</dbReference>
<dbReference type="PROSITE" id="PS00653">
    <property type="entry name" value="GLYCOSYL_HYDROL_F1_2"/>
    <property type="match status" value="1"/>
</dbReference>
<dbReference type="PANTHER" id="PTHR10353:SF266">
    <property type="entry name" value="BETA-GLUCOSIDASE 21-RELATED"/>
    <property type="match status" value="1"/>
</dbReference>
<evidence type="ECO:0000313" key="5">
    <source>
        <dbReference type="EMBL" id="ESQ49149.1"/>
    </source>
</evidence>
<protein>
    <recommendedName>
        <fullName evidence="7">Thioglucosidase</fullName>
    </recommendedName>
</protein>
<evidence type="ECO:0000256" key="2">
    <source>
        <dbReference type="ARBA" id="ARBA00022801"/>
    </source>
</evidence>
<accession>V4LZ66</accession>
<dbReference type="GO" id="GO:0019762">
    <property type="term" value="P:glucosinolate catabolic process"/>
    <property type="evidence" value="ECO:0007669"/>
    <property type="project" value="TreeGrafter"/>
</dbReference>
<keyword evidence="4" id="KW-0732">Signal</keyword>
<dbReference type="GO" id="GO:0008422">
    <property type="term" value="F:beta-glucosidase activity"/>
    <property type="evidence" value="ECO:0007669"/>
    <property type="project" value="TreeGrafter"/>
</dbReference>
<dbReference type="SUPFAM" id="SSF51445">
    <property type="entry name" value="(Trans)glycosidases"/>
    <property type="match status" value="1"/>
</dbReference>
<evidence type="ECO:0000256" key="4">
    <source>
        <dbReference type="SAM" id="SignalP"/>
    </source>
</evidence>
<dbReference type="InterPro" id="IPR033132">
    <property type="entry name" value="GH_1_N_CS"/>
</dbReference>
<dbReference type="InterPro" id="IPR017853">
    <property type="entry name" value="GH"/>
</dbReference>
<evidence type="ECO:0008006" key="7">
    <source>
        <dbReference type="Google" id="ProtNLM"/>
    </source>
</evidence>
<dbReference type="PANTHER" id="PTHR10353">
    <property type="entry name" value="GLYCOSYL HYDROLASE"/>
    <property type="match status" value="1"/>
</dbReference>
<feature type="signal peptide" evidence="4">
    <location>
        <begin position="1"/>
        <end position="24"/>
    </location>
</feature>
<evidence type="ECO:0000256" key="3">
    <source>
        <dbReference type="RuleBase" id="RU003690"/>
    </source>
</evidence>
<organism evidence="5 6">
    <name type="scientific">Eutrema salsugineum</name>
    <name type="common">Saltwater cress</name>
    <name type="synonym">Sisymbrium salsugineum</name>
    <dbReference type="NCBI Taxonomy" id="72664"/>
    <lineage>
        <taxon>Eukaryota</taxon>
        <taxon>Viridiplantae</taxon>
        <taxon>Streptophyta</taxon>
        <taxon>Embryophyta</taxon>
        <taxon>Tracheophyta</taxon>
        <taxon>Spermatophyta</taxon>
        <taxon>Magnoliopsida</taxon>
        <taxon>eudicotyledons</taxon>
        <taxon>Gunneridae</taxon>
        <taxon>Pentapetalae</taxon>
        <taxon>rosids</taxon>
        <taxon>malvids</taxon>
        <taxon>Brassicales</taxon>
        <taxon>Brassicaceae</taxon>
        <taxon>Eutremeae</taxon>
        <taxon>Eutrema</taxon>
    </lineage>
</organism>
<dbReference type="Gene3D" id="3.20.20.80">
    <property type="entry name" value="Glycosidases"/>
    <property type="match status" value="2"/>
</dbReference>
<comment type="similarity">
    <text evidence="1 3">Belongs to the glycosyl hydrolase 1 family.</text>
</comment>
<dbReference type="GO" id="GO:0009651">
    <property type="term" value="P:response to salt stress"/>
    <property type="evidence" value="ECO:0007669"/>
    <property type="project" value="TreeGrafter"/>
</dbReference>
<reference evidence="5 6" key="1">
    <citation type="journal article" date="2013" name="Front. Plant Sci.">
        <title>The Reference Genome of the Halophytic Plant Eutrema salsugineum.</title>
        <authorList>
            <person name="Yang R."/>
            <person name="Jarvis D.E."/>
            <person name="Chen H."/>
            <person name="Beilstein M.A."/>
            <person name="Grimwood J."/>
            <person name="Jenkins J."/>
            <person name="Shu S."/>
            <person name="Prochnik S."/>
            <person name="Xin M."/>
            <person name="Ma C."/>
            <person name="Schmutz J."/>
            <person name="Wing R.A."/>
            <person name="Mitchell-Olds T."/>
            <person name="Schumaker K.S."/>
            <person name="Wang X."/>
        </authorList>
    </citation>
    <scope>NUCLEOTIDE SEQUENCE [LARGE SCALE GENOMIC DNA]</scope>
</reference>